<accession>X1DIR2</accession>
<comment type="caution">
    <text evidence="1">The sequence shown here is derived from an EMBL/GenBank/DDBJ whole genome shotgun (WGS) entry which is preliminary data.</text>
</comment>
<name>X1DIR2_9ZZZZ</name>
<reference evidence="1" key="1">
    <citation type="journal article" date="2014" name="Front. Microbiol.">
        <title>High frequency of phylogenetically diverse reductive dehalogenase-homologous genes in deep subseafloor sedimentary metagenomes.</title>
        <authorList>
            <person name="Kawai M."/>
            <person name="Futagami T."/>
            <person name="Toyoda A."/>
            <person name="Takaki Y."/>
            <person name="Nishi S."/>
            <person name="Hori S."/>
            <person name="Arai W."/>
            <person name="Tsubouchi T."/>
            <person name="Morono Y."/>
            <person name="Uchiyama I."/>
            <person name="Ito T."/>
            <person name="Fujiyama A."/>
            <person name="Inagaki F."/>
            <person name="Takami H."/>
        </authorList>
    </citation>
    <scope>NUCLEOTIDE SEQUENCE</scope>
    <source>
        <strain evidence="1">Expedition CK06-06</strain>
    </source>
</reference>
<feature type="non-terminal residue" evidence="1">
    <location>
        <position position="1"/>
    </location>
</feature>
<sequence>PREFGGGNETRDGAPLRKGAQSPALTFTMLGEDQDVVTALKQLRCEALEVIFINEANQFIYDDGATTTFGGFPIVPNSLFIGDKKIGGFDEWDSNIIQFNLQPNWSDNLEITLASTFGLSMTN</sequence>
<gene>
    <name evidence="1" type="ORF">S01H4_39053</name>
</gene>
<dbReference type="AlphaFoldDB" id="X1DIR2"/>
<protein>
    <submittedName>
        <fullName evidence="1">Uncharacterized protein</fullName>
    </submittedName>
</protein>
<organism evidence="1">
    <name type="scientific">marine sediment metagenome</name>
    <dbReference type="NCBI Taxonomy" id="412755"/>
    <lineage>
        <taxon>unclassified sequences</taxon>
        <taxon>metagenomes</taxon>
        <taxon>ecological metagenomes</taxon>
    </lineage>
</organism>
<evidence type="ECO:0000313" key="1">
    <source>
        <dbReference type="EMBL" id="GAG96301.1"/>
    </source>
</evidence>
<proteinExistence type="predicted"/>
<dbReference type="EMBL" id="BART01021113">
    <property type="protein sequence ID" value="GAG96301.1"/>
    <property type="molecule type" value="Genomic_DNA"/>
</dbReference>